<dbReference type="Pfam" id="PF10027">
    <property type="entry name" value="DUF2269"/>
    <property type="match status" value="1"/>
</dbReference>
<feature type="transmembrane region" description="Helical" evidence="1">
    <location>
        <begin position="12"/>
        <end position="38"/>
    </location>
</feature>
<keyword evidence="1" id="KW-0812">Transmembrane</keyword>
<dbReference type="AlphaFoldDB" id="A0A3B0C7R3"/>
<feature type="transmembrane region" description="Helical" evidence="1">
    <location>
        <begin position="137"/>
        <end position="158"/>
    </location>
</feature>
<dbReference type="EMBL" id="RBAH01000014">
    <property type="protein sequence ID" value="RKN80598.1"/>
    <property type="molecule type" value="Genomic_DNA"/>
</dbReference>
<protein>
    <submittedName>
        <fullName evidence="2">DUF2269 family protein</fullName>
    </submittedName>
</protein>
<dbReference type="Proteomes" id="UP000282311">
    <property type="component" value="Unassembled WGS sequence"/>
</dbReference>
<keyword evidence="3" id="KW-1185">Reference proteome</keyword>
<gene>
    <name evidence="2" type="ORF">D7M11_19125</name>
</gene>
<name>A0A3B0C7R3_9BACL</name>
<dbReference type="OrthoDB" id="156858at2"/>
<keyword evidence="1" id="KW-1133">Transmembrane helix</keyword>
<organism evidence="2 3">
    <name type="scientific">Paenibacillus ginsengarvi</name>
    <dbReference type="NCBI Taxonomy" id="400777"/>
    <lineage>
        <taxon>Bacteria</taxon>
        <taxon>Bacillati</taxon>
        <taxon>Bacillota</taxon>
        <taxon>Bacilli</taxon>
        <taxon>Bacillales</taxon>
        <taxon>Paenibacillaceae</taxon>
        <taxon>Paenibacillus</taxon>
    </lineage>
</organism>
<feature type="transmembrane region" description="Helical" evidence="1">
    <location>
        <begin position="63"/>
        <end position="82"/>
    </location>
</feature>
<comment type="caution">
    <text evidence="2">The sequence shown here is derived from an EMBL/GenBank/DDBJ whole genome shotgun (WGS) entry which is preliminary data.</text>
</comment>
<keyword evidence="1" id="KW-0472">Membrane</keyword>
<proteinExistence type="predicted"/>
<feature type="transmembrane region" description="Helical" evidence="1">
    <location>
        <begin position="94"/>
        <end position="112"/>
    </location>
</feature>
<reference evidence="2 3" key="1">
    <citation type="journal article" date="2007" name="Int. J. Syst. Evol. Microbiol.">
        <title>Paenibacillus ginsengarvi sp. nov., isolated from soil from ginseng cultivation.</title>
        <authorList>
            <person name="Yoon M.H."/>
            <person name="Ten L.N."/>
            <person name="Im W.T."/>
        </authorList>
    </citation>
    <scope>NUCLEOTIDE SEQUENCE [LARGE SCALE GENOMIC DNA]</scope>
    <source>
        <strain evidence="2 3">KCTC 13059</strain>
    </source>
</reference>
<dbReference type="InterPro" id="IPR018729">
    <property type="entry name" value="DUF2269_transmembrane"/>
</dbReference>
<accession>A0A3B0C7R3</accession>
<evidence type="ECO:0000313" key="2">
    <source>
        <dbReference type="EMBL" id="RKN80598.1"/>
    </source>
</evidence>
<sequence length="167" mass="18189">MKPITMKQKKLLVTAHLIFSAIMLGGMVIFLVLSITAATTNDPRLFESCFAIMRVLAQTSVRASTIGTVVTGVLLSVWTHWGLLRYYWIIAKELLTLVAIGIGIVGIGIWSVKTADLSAAQGMDVLHDAVFRSNRNMLVGGIVCQIVSLAAIFVLSVYKPWGKRARA</sequence>
<evidence type="ECO:0000256" key="1">
    <source>
        <dbReference type="SAM" id="Phobius"/>
    </source>
</evidence>
<evidence type="ECO:0000313" key="3">
    <source>
        <dbReference type="Proteomes" id="UP000282311"/>
    </source>
</evidence>